<keyword evidence="2" id="KW-1185">Reference proteome</keyword>
<dbReference type="AlphaFoldDB" id="C8PIN0"/>
<organism evidence="1 2">
    <name type="scientific">Campylobacter gracilis RM3268</name>
    <dbReference type="NCBI Taxonomy" id="553220"/>
    <lineage>
        <taxon>Bacteria</taxon>
        <taxon>Pseudomonadati</taxon>
        <taxon>Campylobacterota</taxon>
        <taxon>Epsilonproteobacteria</taxon>
        <taxon>Campylobacterales</taxon>
        <taxon>Campylobacteraceae</taxon>
        <taxon>Campylobacter</taxon>
    </lineage>
</organism>
<dbReference type="RefSeq" id="WP_005872539.1">
    <property type="nucleotide sequence ID" value="NZ_ACYG01000027.1"/>
</dbReference>
<accession>C8PIN0</accession>
<dbReference type="EMBL" id="ACYG01000027">
    <property type="protein sequence ID" value="EEV17395.1"/>
    <property type="molecule type" value="Genomic_DNA"/>
</dbReference>
<dbReference type="Proteomes" id="UP000005709">
    <property type="component" value="Unassembled WGS sequence"/>
</dbReference>
<reference evidence="1 2" key="1">
    <citation type="submission" date="2009-07" db="EMBL/GenBank/DDBJ databases">
        <authorList>
            <person name="Madupu R."/>
            <person name="Sebastian Y."/>
            <person name="Durkin A.S."/>
            <person name="Torralba M."/>
            <person name="Methe B."/>
            <person name="Sutton G.G."/>
            <person name="Strausberg R.L."/>
            <person name="Nelson K.E."/>
        </authorList>
    </citation>
    <scope>NUCLEOTIDE SEQUENCE [LARGE SCALE GENOMIC DNA]</scope>
    <source>
        <strain evidence="1 2">RM3268</strain>
    </source>
</reference>
<evidence type="ECO:0000313" key="1">
    <source>
        <dbReference type="EMBL" id="EEV17395.1"/>
    </source>
</evidence>
<sequence length="42" mass="4711">MYDLKAYCEIRGLSVTSLYKGFISKKSKKILEKDGIAVSRVA</sequence>
<proteinExistence type="predicted"/>
<dbReference type="eggNOG" id="ENOG50319NF">
    <property type="taxonomic scope" value="Bacteria"/>
</dbReference>
<comment type="caution">
    <text evidence="1">The sequence shown here is derived from an EMBL/GenBank/DDBJ whole genome shotgun (WGS) entry which is preliminary data.</text>
</comment>
<protein>
    <submittedName>
        <fullName evidence="1">Uncharacterized protein</fullName>
    </submittedName>
</protein>
<name>C8PIN0_9BACT</name>
<evidence type="ECO:0000313" key="2">
    <source>
        <dbReference type="Proteomes" id="UP000005709"/>
    </source>
</evidence>
<gene>
    <name evidence="1" type="ORF">CAMGR0001_1691</name>
</gene>